<name>A0A919IA56_9ACTN</name>
<feature type="region of interest" description="Disordered" evidence="1">
    <location>
        <begin position="99"/>
        <end position="149"/>
    </location>
</feature>
<keyword evidence="2" id="KW-1133">Transmembrane helix</keyword>
<reference evidence="3" key="1">
    <citation type="submission" date="2021-01" db="EMBL/GenBank/DDBJ databases">
        <title>Whole genome shotgun sequence of Actinoplanes cyaneus NBRC 14990.</title>
        <authorList>
            <person name="Komaki H."/>
            <person name="Tamura T."/>
        </authorList>
    </citation>
    <scope>NUCLEOTIDE SEQUENCE</scope>
    <source>
        <strain evidence="3">NBRC 14990</strain>
    </source>
</reference>
<evidence type="ECO:0000313" key="4">
    <source>
        <dbReference type="Proteomes" id="UP000619479"/>
    </source>
</evidence>
<dbReference type="Proteomes" id="UP000619479">
    <property type="component" value="Unassembled WGS sequence"/>
</dbReference>
<dbReference type="AlphaFoldDB" id="A0A919IA56"/>
<sequence length="281" mass="30173">MAPAYLDQSTVTDGVPRPRVAHLQPGDGPDQWLGQRPDMYQTDWAPRPRRRHRRRGRGRSVVVVVTAVAAAAGGMFAVSRADRPATAPVAIDAAFSSVRPAATAADRRPARASSAPAPRTKIGTSASTPRPSSTPRPPRPVSGLSQAQMNNAATIVRVARDRKLPRRAMLVAMMTGLQESSLRNLANPKVPASLDEPNEGSGENFDSLGIFQQRPSQGWGTAAQLMDPRYAAGAFYERLLRVDDWESRSLGDAAQAVQRSALPGAYADHEDRAAEVVDALL</sequence>
<keyword evidence="2" id="KW-0812">Transmembrane</keyword>
<proteinExistence type="predicted"/>
<feature type="region of interest" description="Disordered" evidence="1">
    <location>
        <begin position="1"/>
        <end position="59"/>
    </location>
</feature>
<evidence type="ECO:0000256" key="1">
    <source>
        <dbReference type="SAM" id="MobiDB-lite"/>
    </source>
</evidence>
<dbReference type="EMBL" id="BOMH01000001">
    <property type="protein sequence ID" value="GID62295.1"/>
    <property type="molecule type" value="Genomic_DNA"/>
</dbReference>
<evidence type="ECO:0000256" key="2">
    <source>
        <dbReference type="SAM" id="Phobius"/>
    </source>
</evidence>
<accession>A0A919IA56</accession>
<protein>
    <submittedName>
        <fullName evidence="3">Uncharacterized protein</fullName>
    </submittedName>
</protein>
<feature type="transmembrane region" description="Helical" evidence="2">
    <location>
        <begin position="60"/>
        <end position="78"/>
    </location>
</feature>
<keyword evidence="2" id="KW-0472">Membrane</keyword>
<gene>
    <name evidence="3" type="ORF">Acy02nite_01760</name>
</gene>
<feature type="compositionally biased region" description="Basic residues" evidence="1">
    <location>
        <begin position="47"/>
        <end position="58"/>
    </location>
</feature>
<keyword evidence="4" id="KW-1185">Reference proteome</keyword>
<evidence type="ECO:0000313" key="3">
    <source>
        <dbReference type="EMBL" id="GID62295.1"/>
    </source>
</evidence>
<dbReference type="RefSeq" id="WP_203737524.1">
    <property type="nucleotide sequence ID" value="NZ_BAAAUC010000002.1"/>
</dbReference>
<comment type="caution">
    <text evidence="3">The sequence shown here is derived from an EMBL/GenBank/DDBJ whole genome shotgun (WGS) entry which is preliminary data.</text>
</comment>
<feature type="compositionally biased region" description="Low complexity" evidence="1">
    <location>
        <begin position="111"/>
        <end position="131"/>
    </location>
</feature>
<organism evidence="3 4">
    <name type="scientific">Actinoplanes cyaneus</name>
    <dbReference type="NCBI Taxonomy" id="52696"/>
    <lineage>
        <taxon>Bacteria</taxon>
        <taxon>Bacillati</taxon>
        <taxon>Actinomycetota</taxon>
        <taxon>Actinomycetes</taxon>
        <taxon>Micromonosporales</taxon>
        <taxon>Micromonosporaceae</taxon>
        <taxon>Actinoplanes</taxon>
    </lineage>
</organism>